<keyword evidence="1" id="KW-1133">Transmembrane helix</keyword>
<keyword evidence="1" id="KW-0472">Membrane</keyword>
<organism evidence="2 3">
    <name type="scientific">Thioclava indica</name>
    <dbReference type="NCBI Taxonomy" id="1353528"/>
    <lineage>
        <taxon>Bacteria</taxon>
        <taxon>Pseudomonadati</taxon>
        <taxon>Pseudomonadota</taxon>
        <taxon>Alphaproteobacteria</taxon>
        <taxon>Rhodobacterales</taxon>
        <taxon>Paracoccaceae</taxon>
        <taxon>Thioclava</taxon>
    </lineage>
</organism>
<comment type="caution">
    <text evidence="2">The sequence shown here is derived from an EMBL/GenBank/DDBJ whole genome shotgun (WGS) entry which is preliminary data.</text>
</comment>
<name>A0A074JTC5_9RHOB</name>
<proteinExistence type="predicted"/>
<gene>
    <name evidence="2" type="ORF">DT23_11215</name>
</gene>
<dbReference type="Pfam" id="PF04654">
    <property type="entry name" value="DUF599"/>
    <property type="match status" value="1"/>
</dbReference>
<evidence type="ECO:0000313" key="3">
    <source>
        <dbReference type="Proteomes" id="UP000027471"/>
    </source>
</evidence>
<feature type="transmembrane region" description="Helical" evidence="1">
    <location>
        <begin position="187"/>
        <end position="215"/>
    </location>
</feature>
<dbReference type="AlphaFoldDB" id="A0A074JTC5"/>
<feature type="transmembrane region" description="Helical" evidence="1">
    <location>
        <begin position="77"/>
        <end position="96"/>
    </location>
</feature>
<dbReference type="STRING" id="1353528.DT23_11215"/>
<keyword evidence="3" id="KW-1185">Reference proteome</keyword>
<feature type="transmembrane region" description="Helical" evidence="1">
    <location>
        <begin position="15"/>
        <end position="32"/>
    </location>
</feature>
<evidence type="ECO:0000256" key="1">
    <source>
        <dbReference type="SAM" id="Phobius"/>
    </source>
</evidence>
<reference evidence="2 3" key="1">
    <citation type="journal article" date="2015" name="Antonie Van Leeuwenhoek">
        <title>Thioclava indica sp. nov., isolated from surface seawater of the Indian Ocean.</title>
        <authorList>
            <person name="Liu Y."/>
            <person name="Lai Q."/>
            <person name="Du J."/>
            <person name="Xu H."/>
            <person name="Jiang L."/>
            <person name="Shao Z."/>
        </authorList>
    </citation>
    <scope>NUCLEOTIDE SEQUENCE [LARGE SCALE GENOMIC DNA]</scope>
    <source>
        <strain evidence="2 3">DT23-4</strain>
    </source>
</reference>
<protein>
    <recommendedName>
        <fullName evidence="4">DUF599 domain-containing protein</fullName>
    </recommendedName>
</protein>
<evidence type="ECO:0000313" key="2">
    <source>
        <dbReference type="EMBL" id="KEO60951.1"/>
    </source>
</evidence>
<dbReference type="InterPro" id="IPR006747">
    <property type="entry name" value="DUF599"/>
</dbReference>
<dbReference type="eggNOG" id="COG3821">
    <property type="taxonomic scope" value="Bacteria"/>
</dbReference>
<feature type="transmembrane region" description="Helical" evidence="1">
    <location>
        <begin position="116"/>
        <end position="134"/>
    </location>
</feature>
<dbReference type="RefSeq" id="WP_038128568.1">
    <property type="nucleotide sequence ID" value="NZ_AUNB01000012.1"/>
</dbReference>
<dbReference type="Proteomes" id="UP000027471">
    <property type="component" value="Unassembled WGS sequence"/>
</dbReference>
<dbReference type="EMBL" id="AUNB01000012">
    <property type="protein sequence ID" value="KEO60951.1"/>
    <property type="molecule type" value="Genomic_DNA"/>
</dbReference>
<evidence type="ECO:0008006" key="4">
    <source>
        <dbReference type="Google" id="ProtNLM"/>
    </source>
</evidence>
<accession>A0A074JTC5</accession>
<keyword evidence="1" id="KW-0812">Transmembrane</keyword>
<dbReference type="OrthoDB" id="9806874at2"/>
<sequence length="233" mass="25741">MTENSLFGPFAPLDLIALVVLVICWLAIGWLTEHSPAHRPSMGKLMESYRREWMRQLVTRQPRIFDSAMVDGLRQSTTFFASTALIAIGGGLALLANPKPLTDIASDFAFAQGPALLWEARILTAVLFGANAFLKFVWSHRLFSYAAIAMAAVPNDPDDPLAYPRADQAAQININAAKSFNRGLRSVYFALATLAWLLGPLALIATTVFTTAMLWRREFASESRRALLDNQPE</sequence>